<keyword evidence="1" id="KW-1133">Transmembrane helix</keyword>
<gene>
    <name evidence="2" type="primary">PLXND1_3</name>
    <name evidence="2" type="ORF">P7K49_030660</name>
</gene>
<keyword evidence="3" id="KW-1185">Reference proteome</keyword>
<evidence type="ECO:0000256" key="1">
    <source>
        <dbReference type="SAM" id="Phobius"/>
    </source>
</evidence>
<reference evidence="2 3" key="1">
    <citation type="submission" date="2023-05" db="EMBL/GenBank/DDBJ databases">
        <title>B98-5 Cell Line De Novo Hybrid Assembly: An Optical Mapping Approach.</title>
        <authorList>
            <person name="Kananen K."/>
            <person name="Auerbach J.A."/>
            <person name="Kautto E."/>
            <person name="Blachly J.S."/>
        </authorList>
    </citation>
    <scope>NUCLEOTIDE SEQUENCE [LARGE SCALE GENOMIC DNA]</scope>
    <source>
        <strain evidence="2">B95-8</strain>
        <tissue evidence="2">Cell line</tissue>
    </source>
</reference>
<accession>A0ABQ9U2X6</accession>
<comment type="caution">
    <text evidence="2">The sequence shown here is derived from an EMBL/GenBank/DDBJ whole genome shotgun (WGS) entry which is preliminary data.</text>
</comment>
<name>A0ABQ9U2X6_SAGOE</name>
<dbReference type="InterPro" id="IPR008936">
    <property type="entry name" value="Rho_GTPase_activation_prot"/>
</dbReference>
<feature type="transmembrane region" description="Helical" evidence="1">
    <location>
        <begin position="159"/>
        <end position="180"/>
    </location>
</feature>
<evidence type="ECO:0000313" key="2">
    <source>
        <dbReference type="EMBL" id="KAK2091376.1"/>
    </source>
</evidence>
<dbReference type="EMBL" id="JASSZA010000016">
    <property type="protein sequence ID" value="KAK2091376.1"/>
    <property type="molecule type" value="Genomic_DNA"/>
</dbReference>
<keyword evidence="1" id="KW-0472">Membrane</keyword>
<dbReference type="Gene3D" id="1.10.506.10">
    <property type="entry name" value="GTPase Activation - p120gap, domain 1"/>
    <property type="match status" value="1"/>
</dbReference>
<dbReference type="PANTHER" id="PTHR22625:SF7">
    <property type="entry name" value="PLEXIN-D1"/>
    <property type="match status" value="1"/>
</dbReference>
<feature type="non-terminal residue" evidence="2">
    <location>
        <position position="1"/>
    </location>
</feature>
<proteinExistence type="predicted"/>
<evidence type="ECO:0000313" key="3">
    <source>
        <dbReference type="Proteomes" id="UP001266305"/>
    </source>
</evidence>
<dbReference type="PANTHER" id="PTHR22625">
    <property type="entry name" value="PLEXIN"/>
    <property type="match status" value="1"/>
</dbReference>
<dbReference type="InterPro" id="IPR031148">
    <property type="entry name" value="Plexin"/>
</dbReference>
<organism evidence="2 3">
    <name type="scientific">Saguinus oedipus</name>
    <name type="common">Cotton-top tamarin</name>
    <name type="synonym">Oedipomidas oedipus</name>
    <dbReference type="NCBI Taxonomy" id="9490"/>
    <lineage>
        <taxon>Eukaryota</taxon>
        <taxon>Metazoa</taxon>
        <taxon>Chordata</taxon>
        <taxon>Craniata</taxon>
        <taxon>Vertebrata</taxon>
        <taxon>Euteleostomi</taxon>
        <taxon>Mammalia</taxon>
        <taxon>Eutheria</taxon>
        <taxon>Euarchontoglires</taxon>
        <taxon>Primates</taxon>
        <taxon>Haplorrhini</taxon>
        <taxon>Platyrrhini</taxon>
        <taxon>Cebidae</taxon>
        <taxon>Callitrichinae</taxon>
        <taxon>Saguinus</taxon>
    </lineage>
</organism>
<keyword evidence="1" id="KW-0812">Transmembrane</keyword>
<sequence length="324" mass="36228">LCKVLNSTLITCPSPGALSNASAPVDFFINGRAYADELAVAEELLDPEEAQQGSRFHLDYLPNPQFSTAKREKWIKHHPGEPLTLVIHKEQDSLGLQSHEYQVKIGQVSCDIQIVSDRVIHCSVNKSLGEAEGQLPITIQVGNFNQTIATLQLRGSETAIIVSIVICSVLLLLSVVGAGARASEQSPRPCIQQAPIKAFQRALEASPVSPLPTALFVFCTKSRRAERYWQKTLLQMEEMESQIREEIRKGFAELQTDMTDLTKELNHSQGIPFLEYKHFVTRTFFPKCSSLYEERYVLPSQTLNSQGISQVQETHPLLGEWKLI</sequence>
<protein>
    <submittedName>
        <fullName evidence="2">Plexin-D1</fullName>
    </submittedName>
</protein>
<dbReference type="Proteomes" id="UP001266305">
    <property type="component" value="Unassembled WGS sequence"/>
</dbReference>